<organism evidence="1 2">
    <name type="scientific">Pseudomonas anguilliseptica</name>
    <dbReference type="NCBI Taxonomy" id="53406"/>
    <lineage>
        <taxon>Bacteria</taxon>
        <taxon>Pseudomonadati</taxon>
        <taxon>Pseudomonadota</taxon>
        <taxon>Gammaproteobacteria</taxon>
        <taxon>Pseudomonadales</taxon>
        <taxon>Pseudomonadaceae</taxon>
        <taxon>Pseudomonas</taxon>
    </lineage>
</organism>
<proteinExistence type="predicted"/>
<dbReference type="AlphaFoldDB" id="A0A1H4XE27"/>
<protein>
    <submittedName>
        <fullName evidence="1">Uncharacterized protein</fullName>
    </submittedName>
</protein>
<name>A0A1H4XE27_PSEAG</name>
<gene>
    <name evidence="1" type="ORF">SAMN05421553_1911</name>
</gene>
<dbReference type="Proteomes" id="UP000242849">
    <property type="component" value="Unassembled WGS sequence"/>
</dbReference>
<evidence type="ECO:0000313" key="1">
    <source>
        <dbReference type="EMBL" id="SED03805.1"/>
    </source>
</evidence>
<dbReference type="EMBL" id="FNSC01000001">
    <property type="protein sequence ID" value="SED03805.1"/>
    <property type="molecule type" value="Genomic_DNA"/>
</dbReference>
<evidence type="ECO:0000313" key="2">
    <source>
        <dbReference type="Proteomes" id="UP000242849"/>
    </source>
</evidence>
<keyword evidence="2" id="KW-1185">Reference proteome</keyword>
<sequence>MFNAANQSYVNPVSAVLVQPQRGHVGVFA</sequence>
<reference evidence="2" key="1">
    <citation type="submission" date="2016-10" db="EMBL/GenBank/DDBJ databases">
        <authorList>
            <person name="Varghese N."/>
            <person name="Submissions S."/>
        </authorList>
    </citation>
    <scope>NUCLEOTIDE SEQUENCE [LARGE SCALE GENOMIC DNA]</scope>
    <source>
        <strain evidence="2">DSM 12111</strain>
    </source>
</reference>
<accession>A0A1H4XE27</accession>